<dbReference type="PANTHER" id="PTHR19353:SF73">
    <property type="entry name" value="FATTY ACID DESATURASE"/>
    <property type="match status" value="1"/>
</dbReference>
<organism evidence="3 4">
    <name type="scientific">Reyranella aquatilis</name>
    <dbReference type="NCBI Taxonomy" id="2035356"/>
    <lineage>
        <taxon>Bacteria</taxon>
        <taxon>Pseudomonadati</taxon>
        <taxon>Pseudomonadota</taxon>
        <taxon>Alphaproteobacteria</taxon>
        <taxon>Hyphomicrobiales</taxon>
        <taxon>Reyranellaceae</taxon>
        <taxon>Reyranella</taxon>
    </lineage>
</organism>
<dbReference type="InterPro" id="IPR012171">
    <property type="entry name" value="Fatty_acid_desaturase"/>
</dbReference>
<feature type="domain" description="Fatty acid desaturase" evidence="2">
    <location>
        <begin position="61"/>
        <end position="304"/>
    </location>
</feature>
<feature type="transmembrane region" description="Helical" evidence="1">
    <location>
        <begin position="35"/>
        <end position="54"/>
    </location>
</feature>
<proteinExistence type="predicted"/>
<feature type="transmembrane region" description="Helical" evidence="1">
    <location>
        <begin position="157"/>
        <end position="179"/>
    </location>
</feature>
<feature type="transmembrane region" description="Helical" evidence="1">
    <location>
        <begin position="218"/>
        <end position="237"/>
    </location>
</feature>
<reference evidence="3 4" key="1">
    <citation type="submission" date="2021-11" db="EMBL/GenBank/DDBJ databases">
        <authorList>
            <person name="Lee D.-H."/>
            <person name="Kim S.-B."/>
        </authorList>
    </citation>
    <scope>NUCLEOTIDE SEQUENCE [LARGE SCALE GENOMIC DNA]</scope>
    <source>
        <strain evidence="3 4">KCTC 52223</strain>
    </source>
</reference>
<evidence type="ECO:0000256" key="1">
    <source>
        <dbReference type="SAM" id="Phobius"/>
    </source>
</evidence>
<keyword evidence="1" id="KW-1133">Transmembrane helix</keyword>
<name>A0ABS8L3J2_9HYPH</name>
<keyword evidence="1" id="KW-0472">Membrane</keyword>
<protein>
    <submittedName>
        <fullName evidence="3">Fatty acid desaturase</fullName>
    </submittedName>
</protein>
<keyword evidence="4" id="KW-1185">Reference proteome</keyword>
<dbReference type="InterPro" id="IPR005804">
    <property type="entry name" value="FA_desaturase_dom"/>
</dbReference>
<feature type="transmembrane region" description="Helical" evidence="1">
    <location>
        <begin position="191"/>
        <end position="211"/>
    </location>
</feature>
<sequence>MQPEVAGSHVPLANAAFAWTRVLSRYRQPSNGRSIFEIAVTVVPLAALWALAWATLEVGYWLTLPLALAAGAFMVRLFAIQHDCGHGAFFSKRSANDWIGRIASVATLTPYGVWRRMHATHHASTGNLDKRGFGDVDTLTVEEYRARSMWGRLRYRLYRHPLIMFGLGPAYLFIVQHRLPIGLMREGWRPWISTMTNNVAIVLVAGLLIWLVGIKAFLLVHLPVLLVAASVGVWLFFVQHQFEHTKWDNDPDWNLHEAALHGSSHYDLPAFLRWFTANIGIHHVHHLSSRIPYYRLPHVLHDHPELRDVGRLTLLQSFRCVRLVLWDETQRRLVSFREARASAG</sequence>
<evidence type="ECO:0000259" key="2">
    <source>
        <dbReference type="Pfam" id="PF00487"/>
    </source>
</evidence>
<dbReference type="CDD" id="cd03507">
    <property type="entry name" value="Delta12-FADS-like"/>
    <property type="match status" value="1"/>
</dbReference>
<evidence type="ECO:0000313" key="3">
    <source>
        <dbReference type="EMBL" id="MCC8432924.1"/>
    </source>
</evidence>
<dbReference type="EMBL" id="JAJISD010000020">
    <property type="protein sequence ID" value="MCC8432924.1"/>
    <property type="molecule type" value="Genomic_DNA"/>
</dbReference>
<keyword evidence="1" id="KW-0812">Transmembrane</keyword>
<comment type="caution">
    <text evidence="3">The sequence shown here is derived from an EMBL/GenBank/DDBJ whole genome shotgun (WGS) entry which is preliminary data.</text>
</comment>
<evidence type="ECO:0000313" key="4">
    <source>
        <dbReference type="Proteomes" id="UP001198862"/>
    </source>
</evidence>
<dbReference type="Proteomes" id="UP001198862">
    <property type="component" value="Unassembled WGS sequence"/>
</dbReference>
<gene>
    <name evidence="3" type="ORF">LJ725_28480</name>
</gene>
<accession>A0ABS8L3J2</accession>
<feature type="transmembrane region" description="Helical" evidence="1">
    <location>
        <begin position="60"/>
        <end position="79"/>
    </location>
</feature>
<dbReference type="PANTHER" id="PTHR19353">
    <property type="entry name" value="FATTY ACID DESATURASE 2"/>
    <property type="match status" value="1"/>
</dbReference>
<dbReference type="Pfam" id="PF00487">
    <property type="entry name" value="FA_desaturase"/>
    <property type="match status" value="1"/>
</dbReference>